<organism evidence="2 3">
    <name type="scientific">Aegilops tauschii subsp. strangulata</name>
    <name type="common">Goatgrass</name>
    <dbReference type="NCBI Taxonomy" id="200361"/>
    <lineage>
        <taxon>Eukaryota</taxon>
        <taxon>Viridiplantae</taxon>
        <taxon>Streptophyta</taxon>
        <taxon>Embryophyta</taxon>
        <taxon>Tracheophyta</taxon>
        <taxon>Spermatophyta</taxon>
        <taxon>Magnoliopsida</taxon>
        <taxon>Liliopsida</taxon>
        <taxon>Poales</taxon>
        <taxon>Poaceae</taxon>
        <taxon>BOP clade</taxon>
        <taxon>Pooideae</taxon>
        <taxon>Triticodae</taxon>
        <taxon>Triticeae</taxon>
        <taxon>Triticinae</taxon>
        <taxon>Aegilops</taxon>
    </lineage>
</organism>
<accession>A0A452YJK4</accession>
<feature type="region of interest" description="Disordered" evidence="1">
    <location>
        <begin position="145"/>
        <end position="175"/>
    </location>
</feature>
<dbReference type="EnsemblPlants" id="AET1Gv20433700.1">
    <property type="protein sequence ID" value="AET1Gv20433700.1"/>
    <property type="gene ID" value="AET1Gv20433700"/>
</dbReference>
<reference evidence="3" key="1">
    <citation type="journal article" date="2014" name="Science">
        <title>Ancient hybridizations among the ancestral genomes of bread wheat.</title>
        <authorList>
            <consortium name="International Wheat Genome Sequencing Consortium,"/>
            <person name="Marcussen T."/>
            <person name="Sandve S.R."/>
            <person name="Heier L."/>
            <person name="Spannagl M."/>
            <person name="Pfeifer M."/>
            <person name="Jakobsen K.S."/>
            <person name="Wulff B.B."/>
            <person name="Steuernagel B."/>
            <person name="Mayer K.F."/>
            <person name="Olsen O.A."/>
        </authorList>
    </citation>
    <scope>NUCLEOTIDE SEQUENCE [LARGE SCALE GENOMIC DNA]</scope>
    <source>
        <strain evidence="3">cv. AL8/78</strain>
    </source>
</reference>
<dbReference type="Gramene" id="AET1Gv20433700.1">
    <property type="protein sequence ID" value="AET1Gv20433700.1"/>
    <property type="gene ID" value="AET1Gv20433700"/>
</dbReference>
<reference evidence="2" key="3">
    <citation type="journal article" date="2017" name="Nature">
        <title>Genome sequence of the progenitor of the wheat D genome Aegilops tauschii.</title>
        <authorList>
            <person name="Luo M.C."/>
            <person name="Gu Y.Q."/>
            <person name="Puiu D."/>
            <person name="Wang H."/>
            <person name="Twardziok S.O."/>
            <person name="Deal K.R."/>
            <person name="Huo N."/>
            <person name="Zhu T."/>
            <person name="Wang L."/>
            <person name="Wang Y."/>
            <person name="McGuire P.E."/>
            <person name="Liu S."/>
            <person name="Long H."/>
            <person name="Ramasamy R.K."/>
            <person name="Rodriguez J.C."/>
            <person name="Van S.L."/>
            <person name="Yuan L."/>
            <person name="Wang Z."/>
            <person name="Xia Z."/>
            <person name="Xiao L."/>
            <person name="Anderson O.D."/>
            <person name="Ouyang S."/>
            <person name="Liang Y."/>
            <person name="Zimin A.V."/>
            <person name="Pertea G."/>
            <person name="Qi P."/>
            <person name="Bennetzen J.L."/>
            <person name="Dai X."/>
            <person name="Dawson M.W."/>
            <person name="Muller H.G."/>
            <person name="Kugler K."/>
            <person name="Rivarola-Duarte L."/>
            <person name="Spannagl M."/>
            <person name="Mayer K.F.X."/>
            <person name="Lu F.H."/>
            <person name="Bevan M.W."/>
            <person name="Leroy P."/>
            <person name="Li P."/>
            <person name="You F.M."/>
            <person name="Sun Q."/>
            <person name="Liu Z."/>
            <person name="Lyons E."/>
            <person name="Wicker T."/>
            <person name="Salzberg S.L."/>
            <person name="Devos K.M."/>
            <person name="Dvorak J."/>
        </authorList>
    </citation>
    <scope>NUCLEOTIDE SEQUENCE [LARGE SCALE GENOMIC DNA]</scope>
    <source>
        <strain evidence="2">cv. AL8/78</strain>
    </source>
</reference>
<evidence type="ECO:0000313" key="2">
    <source>
        <dbReference type="EnsemblPlants" id="AET1Gv20433700.1"/>
    </source>
</evidence>
<keyword evidence="3" id="KW-1185">Reference proteome</keyword>
<evidence type="ECO:0000313" key="3">
    <source>
        <dbReference type="Proteomes" id="UP000015105"/>
    </source>
</evidence>
<dbReference type="Proteomes" id="UP000015105">
    <property type="component" value="Chromosome 1D"/>
</dbReference>
<sequence>ILCFHVLRVMEILHVEELLAKHILKRWTKDARDILPQHLVQYQRDNPVNLSFTCKHSTLCLKAMDVVRLGAFDHIYAGLDALMVSGASFAERRDGLGFEDRMVGLVRDTLPGNGLMACVGNEIAEKCISTGNFVSVNALHGLTVPEEQRGVQRPTNSREKAPYEGLSKSTRFCNT</sequence>
<dbReference type="STRING" id="200361.A0A452YJK4"/>
<reference evidence="3" key="2">
    <citation type="journal article" date="2017" name="Nat. Plants">
        <title>The Aegilops tauschii genome reveals multiple impacts of transposons.</title>
        <authorList>
            <person name="Zhao G."/>
            <person name="Zou C."/>
            <person name="Li K."/>
            <person name="Wang K."/>
            <person name="Li T."/>
            <person name="Gao L."/>
            <person name="Zhang X."/>
            <person name="Wang H."/>
            <person name="Yang Z."/>
            <person name="Liu X."/>
            <person name="Jiang W."/>
            <person name="Mao L."/>
            <person name="Kong X."/>
            <person name="Jiao Y."/>
            <person name="Jia J."/>
        </authorList>
    </citation>
    <scope>NUCLEOTIDE SEQUENCE [LARGE SCALE GENOMIC DNA]</scope>
    <source>
        <strain evidence="3">cv. AL8/78</strain>
    </source>
</reference>
<reference evidence="2" key="5">
    <citation type="journal article" date="2021" name="G3 (Bethesda)">
        <title>Aegilops tauschii genome assembly Aet v5.0 features greater sequence contiguity and improved annotation.</title>
        <authorList>
            <person name="Wang L."/>
            <person name="Zhu T."/>
            <person name="Rodriguez J.C."/>
            <person name="Deal K.R."/>
            <person name="Dubcovsky J."/>
            <person name="McGuire P.E."/>
            <person name="Lux T."/>
            <person name="Spannagl M."/>
            <person name="Mayer K.F.X."/>
            <person name="Baldrich P."/>
            <person name="Meyers B.C."/>
            <person name="Huo N."/>
            <person name="Gu Y.Q."/>
            <person name="Zhou H."/>
            <person name="Devos K.M."/>
            <person name="Bennetzen J.L."/>
            <person name="Unver T."/>
            <person name="Budak H."/>
            <person name="Gulick P.J."/>
            <person name="Galiba G."/>
            <person name="Kalapos B."/>
            <person name="Nelson D.R."/>
            <person name="Li P."/>
            <person name="You F.M."/>
            <person name="Luo M.C."/>
            <person name="Dvorak J."/>
        </authorList>
    </citation>
    <scope>NUCLEOTIDE SEQUENCE [LARGE SCALE GENOMIC DNA]</scope>
    <source>
        <strain evidence="2">cv. AL8/78</strain>
    </source>
</reference>
<feature type="compositionally biased region" description="Basic and acidic residues" evidence="1">
    <location>
        <begin position="146"/>
        <end position="162"/>
    </location>
</feature>
<evidence type="ECO:0000256" key="1">
    <source>
        <dbReference type="SAM" id="MobiDB-lite"/>
    </source>
</evidence>
<name>A0A452YJK4_AEGTS</name>
<protein>
    <recommendedName>
        <fullName evidence="4">Protein FAR1-RELATED SEQUENCE</fullName>
    </recommendedName>
</protein>
<proteinExistence type="predicted"/>
<reference evidence="2" key="4">
    <citation type="submission" date="2019-03" db="UniProtKB">
        <authorList>
            <consortium name="EnsemblPlants"/>
        </authorList>
    </citation>
    <scope>IDENTIFICATION</scope>
</reference>
<dbReference type="AlphaFoldDB" id="A0A452YJK4"/>
<evidence type="ECO:0008006" key="4">
    <source>
        <dbReference type="Google" id="ProtNLM"/>
    </source>
</evidence>